<feature type="region of interest" description="Disordered" evidence="1">
    <location>
        <begin position="703"/>
        <end position="889"/>
    </location>
</feature>
<dbReference type="SMART" id="SM00262">
    <property type="entry name" value="GEL"/>
    <property type="match status" value="2"/>
</dbReference>
<dbReference type="GO" id="GO:0051014">
    <property type="term" value="P:actin filament severing"/>
    <property type="evidence" value="ECO:0007669"/>
    <property type="project" value="TreeGrafter"/>
</dbReference>
<gene>
    <name evidence="4" type="ORF">K402DRAFT_112514</name>
</gene>
<dbReference type="PANTHER" id="PTHR11977:SF133">
    <property type="entry name" value="DUF4045 DOMAIN-CONTAINING PROTEIN"/>
    <property type="match status" value="1"/>
</dbReference>
<dbReference type="PANTHER" id="PTHR11977">
    <property type="entry name" value="VILLIN"/>
    <property type="match status" value="1"/>
</dbReference>
<feature type="compositionally biased region" description="Polar residues" evidence="1">
    <location>
        <begin position="360"/>
        <end position="381"/>
    </location>
</feature>
<dbReference type="InterPro" id="IPR029006">
    <property type="entry name" value="ADF-H/Gelsolin-like_dom_sf"/>
</dbReference>
<feature type="compositionally biased region" description="Low complexity" evidence="1">
    <location>
        <begin position="571"/>
        <end position="586"/>
    </location>
</feature>
<dbReference type="OrthoDB" id="6375767at2759"/>
<feature type="compositionally biased region" description="Basic and acidic residues" evidence="1">
    <location>
        <begin position="1112"/>
        <end position="1122"/>
    </location>
</feature>
<dbReference type="GO" id="GO:0005737">
    <property type="term" value="C:cytoplasm"/>
    <property type="evidence" value="ECO:0007669"/>
    <property type="project" value="TreeGrafter"/>
</dbReference>
<feature type="compositionally biased region" description="Low complexity" evidence="1">
    <location>
        <begin position="1327"/>
        <end position="1336"/>
    </location>
</feature>
<evidence type="ECO:0000259" key="3">
    <source>
        <dbReference type="Pfam" id="PF25480"/>
    </source>
</evidence>
<feature type="compositionally biased region" description="Basic and acidic residues" evidence="1">
    <location>
        <begin position="423"/>
        <end position="434"/>
    </location>
</feature>
<feature type="compositionally biased region" description="Polar residues" evidence="1">
    <location>
        <begin position="1062"/>
        <end position="1073"/>
    </location>
</feature>
<evidence type="ECO:0000313" key="4">
    <source>
        <dbReference type="EMBL" id="KAF1985218.1"/>
    </source>
</evidence>
<feature type="compositionally biased region" description="Polar residues" evidence="1">
    <location>
        <begin position="69"/>
        <end position="86"/>
    </location>
</feature>
<dbReference type="SUPFAM" id="SSF55753">
    <property type="entry name" value="Actin depolymerizing proteins"/>
    <property type="match status" value="2"/>
</dbReference>
<feature type="compositionally biased region" description="Polar residues" evidence="1">
    <location>
        <begin position="984"/>
        <end position="996"/>
    </location>
</feature>
<feature type="compositionally biased region" description="Polar residues" evidence="1">
    <location>
        <begin position="1005"/>
        <end position="1023"/>
    </location>
</feature>
<feature type="compositionally biased region" description="Basic residues" evidence="1">
    <location>
        <begin position="969"/>
        <end position="981"/>
    </location>
</feature>
<dbReference type="InterPro" id="IPR007122">
    <property type="entry name" value="Villin/Gelsolin"/>
</dbReference>
<feature type="compositionally biased region" description="Low complexity" evidence="1">
    <location>
        <begin position="161"/>
        <end position="177"/>
    </location>
</feature>
<dbReference type="Pfam" id="PF25480">
    <property type="entry name" value="DUF7904"/>
    <property type="match status" value="1"/>
</dbReference>
<dbReference type="InterPro" id="IPR057226">
    <property type="entry name" value="DUF7904"/>
</dbReference>
<feature type="compositionally biased region" description="Basic and acidic residues" evidence="1">
    <location>
        <begin position="709"/>
        <end position="731"/>
    </location>
</feature>
<evidence type="ECO:0000313" key="5">
    <source>
        <dbReference type="Proteomes" id="UP000800041"/>
    </source>
</evidence>
<reference evidence="4" key="1">
    <citation type="journal article" date="2020" name="Stud. Mycol.">
        <title>101 Dothideomycetes genomes: a test case for predicting lifestyles and emergence of pathogens.</title>
        <authorList>
            <person name="Haridas S."/>
            <person name="Albert R."/>
            <person name="Binder M."/>
            <person name="Bloem J."/>
            <person name="Labutti K."/>
            <person name="Salamov A."/>
            <person name="Andreopoulos B."/>
            <person name="Baker S."/>
            <person name="Barry K."/>
            <person name="Bills G."/>
            <person name="Bluhm B."/>
            <person name="Cannon C."/>
            <person name="Castanera R."/>
            <person name="Culley D."/>
            <person name="Daum C."/>
            <person name="Ezra D."/>
            <person name="Gonzalez J."/>
            <person name="Henrissat B."/>
            <person name="Kuo A."/>
            <person name="Liang C."/>
            <person name="Lipzen A."/>
            <person name="Lutzoni F."/>
            <person name="Magnuson J."/>
            <person name="Mondo S."/>
            <person name="Nolan M."/>
            <person name="Ohm R."/>
            <person name="Pangilinan J."/>
            <person name="Park H.-J."/>
            <person name="Ramirez L."/>
            <person name="Alfaro M."/>
            <person name="Sun H."/>
            <person name="Tritt A."/>
            <person name="Yoshinaga Y."/>
            <person name="Zwiers L.-H."/>
            <person name="Turgeon B."/>
            <person name="Goodwin S."/>
            <person name="Spatafora J."/>
            <person name="Crous P."/>
            <person name="Grigoriev I."/>
        </authorList>
    </citation>
    <scope>NUCLEOTIDE SEQUENCE</scope>
    <source>
        <strain evidence="4">CBS 113979</strain>
    </source>
</reference>
<feature type="domain" description="DUF4045" evidence="2">
    <location>
        <begin position="23"/>
        <end position="727"/>
    </location>
</feature>
<feature type="compositionally biased region" description="Basic and acidic residues" evidence="1">
    <location>
        <begin position="759"/>
        <end position="768"/>
    </location>
</feature>
<dbReference type="EMBL" id="ML977163">
    <property type="protein sequence ID" value="KAF1985218.1"/>
    <property type="molecule type" value="Genomic_DNA"/>
</dbReference>
<feature type="compositionally biased region" description="Basic and acidic residues" evidence="1">
    <location>
        <begin position="540"/>
        <end position="570"/>
    </location>
</feature>
<feature type="region of interest" description="Disordered" evidence="1">
    <location>
        <begin position="50"/>
        <end position="667"/>
    </location>
</feature>
<feature type="compositionally biased region" description="Polar residues" evidence="1">
    <location>
        <begin position="1099"/>
        <end position="1110"/>
    </location>
</feature>
<feature type="compositionally biased region" description="Low complexity" evidence="1">
    <location>
        <begin position="272"/>
        <end position="287"/>
    </location>
</feature>
<dbReference type="GO" id="GO:0051016">
    <property type="term" value="P:barbed-end actin filament capping"/>
    <property type="evidence" value="ECO:0007669"/>
    <property type="project" value="TreeGrafter"/>
</dbReference>
<evidence type="ECO:0000259" key="2">
    <source>
        <dbReference type="Pfam" id="PF13254"/>
    </source>
</evidence>
<dbReference type="GO" id="GO:0015629">
    <property type="term" value="C:actin cytoskeleton"/>
    <property type="evidence" value="ECO:0007669"/>
    <property type="project" value="TreeGrafter"/>
</dbReference>
<feature type="region of interest" description="Disordered" evidence="1">
    <location>
        <begin position="1"/>
        <end position="26"/>
    </location>
</feature>
<feature type="compositionally biased region" description="Low complexity" evidence="1">
    <location>
        <begin position="1050"/>
        <end position="1061"/>
    </location>
</feature>
<feature type="compositionally biased region" description="Basic and acidic residues" evidence="1">
    <location>
        <begin position="1273"/>
        <end position="1285"/>
    </location>
</feature>
<feature type="compositionally biased region" description="Polar residues" evidence="1">
    <location>
        <begin position="143"/>
        <end position="160"/>
    </location>
</feature>
<dbReference type="InterPro" id="IPR025118">
    <property type="entry name" value="DUF4045"/>
</dbReference>
<accession>A0A6G1GWV7</accession>
<dbReference type="Proteomes" id="UP000800041">
    <property type="component" value="Unassembled WGS sequence"/>
</dbReference>
<dbReference type="GO" id="GO:0051015">
    <property type="term" value="F:actin filament binding"/>
    <property type="evidence" value="ECO:0007669"/>
    <property type="project" value="InterPro"/>
</dbReference>
<keyword evidence="5" id="KW-1185">Reference proteome</keyword>
<feature type="domain" description="DUF7904" evidence="3">
    <location>
        <begin position="1430"/>
        <end position="1528"/>
    </location>
</feature>
<feature type="compositionally biased region" description="Basic and acidic residues" evidence="1">
    <location>
        <begin position="523"/>
        <end position="532"/>
    </location>
</feature>
<feature type="compositionally biased region" description="Polar residues" evidence="1">
    <location>
        <begin position="1175"/>
        <end position="1185"/>
    </location>
</feature>
<dbReference type="GO" id="GO:0008154">
    <property type="term" value="P:actin polymerization or depolymerization"/>
    <property type="evidence" value="ECO:0007669"/>
    <property type="project" value="TreeGrafter"/>
</dbReference>
<feature type="compositionally biased region" description="Polar residues" evidence="1">
    <location>
        <begin position="510"/>
        <end position="522"/>
    </location>
</feature>
<feature type="compositionally biased region" description="Low complexity" evidence="1">
    <location>
        <begin position="864"/>
        <end position="880"/>
    </location>
</feature>
<sequence length="1828" mass="194423">MAAEPSHPSANLEKHHDDPNDLDPASFVQRIQELGRQRDQEDAERFRVLEAEISERRARREERARSLSPHKSPQPLTSTPPISSLDSKMASAPEPSPTRDAYARQDTLDRLTGTTSLTQDGEQRPSPQSSPTRRSAVALARSGTLSWSQKPTSRPASTYGSLSRPSSRPTSSAGRRPLSIAGSPRATPQPVAAEQEEPAKTRSEIAQSLGAKDPSYFKQTADRGIGSAAYRRGQEDTQSETSSTSGKFKLPGISPGASESEIAIATSPPPDSLRSSSPSRASSFRGSGATWTNRLSNTTATSGFSGLDGKSVLSPRDTQRFSTTEDALSALPDRPASPSKGSSGGFVQSAMMKRTDSINKRMSAQQVPTLSRQNSTASTRSGLGLSPTGMPKSDSRPATLSRDNSLEPSSRPSSSHSNQTITQDDKTSMKDEGFVRPALPHSRSKSVASLYVQNEDAQVPSEPPSPSKRFSPTKRSWVDSALNKPESPKPASPAPSNKPEWLLKLEAKQQRNSVAELSPSKSSPEKLTELKPVEMAIDAVEQKQPEVAKKTIDVAETKKPEAAEPKKPEFAETQSPVTSSFTSSKSLEPTKSSEPDSFAVKSPPLKSPSITSSSDAPSSRFAHLRSGSIKSPPPVSEIKPTTPGKVDFRAGLKSRQQSNDGDKKAEPEFMAAAGKLKRTNTQNYQAPDVLKSNILMGKAGLAVTGGPMKTERKDEFKESILKKREEMKTKLGDAPAVSKKPELPAQGSDTPEAIAKRKSMAEKPKVEAPLKPGINRNGSGLWRPPSKDMNPAAEDSKGLFRSNSGASSRSASRSASPAPTPVVDSKPQVTESKGLYRPNSGASGKYTVPDSATPAGSKGLYRPSSVASNSSAAESARPSSFGSRPQSTVSEVAEIKEASVARAVNVGKPVASSKLAERFNPQLANLLARGPPGSGSGTATPSAPNSGSSTPKPQTEVKSGPAEPLTHITKGRARGPKRKAPTLKSETPVRSASPVEQDSKAAKPEQSTKAVATSNIPSITSPLKSAGVAKHGRIPSVSLVKPTEILRSNAPAPEEAAQPQASSNTQSTPQATPQGLEAQQRKVTPMKGPKPKPLDLSKNLGNQKAENVGQQVKDDEAGKPRVSDVSLTRHSPKKDEASPPKPLSIRRSPTKDVVPKDVSVESPAEKKVLPGKLTQRFQQNISHPSSPIKEVAPKDVPAESPVESKVLPGKLAQRFKQNISQPPSPTKEESPRSPVKEVMPVSGSVKNAAAMFNLPSNDTAAKPSSARSPIKLPTKDDQQSAKENAEVSSAPEVPKKDAGVGLGIGFFGKAPKPSVATEQKKLPLSPPLSSGLPSSQPEKKPDVPPKQSSSYTSPRKLELSSTTVKLEASPQKQQPQGSPIPHTSEAAQLFGDFFDVAPSVNGAVPDIDTYSILTSSPLSMTKIKTLKNSIQEISGDGKLTQLQPGQEHVLYDQSMYVTTHAFEDAKGSKAAEVHLWHGSAVSESTVQDAQLFARKFAKDNNAKLVLLPQGKETPNFIQALGGILVTRRGSSSGGPSRFFILCGRRHLGHIVFDEVDMNLKSFCSGFPFLVAGNGKLYLWSGAGCTADELGCARLIAMDIGLTPEVIEVSEGAEPAAFLDLFPAPEKGPKKIFPGADFWKRKKDVGDRYRVRLFQVSAKPSNSGGGFFSQKTPTNSNNNASNMQIVEIAPVDGRADLSCDGVVVLDAFFEIYIILTPRSRPHSAAFTHALFFAQDYGITAASMEDRPFIPVSTVVVEGAPRDLKGAVRGWDDRVLQAQPQMDARSREGTPVRGVAFQGVEGKGDGAGGIKRGRSLRVVGLAAAIAAVNR</sequence>
<organism evidence="4 5">
    <name type="scientific">Aulographum hederae CBS 113979</name>
    <dbReference type="NCBI Taxonomy" id="1176131"/>
    <lineage>
        <taxon>Eukaryota</taxon>
        <taxon>Fungi</taxon>
        <taxon>Dikarya</taxon>
        <taxon>Ascomycota</taxon>
        <taxon>Pezizomycotina</taxon>
        <taxon>Dothideomycetes</taxon>
        <taxon>Pleosporomycetidae</taxon>
        <taxon>Aulographales</taxon>
        <taxon>Aulographaceae</taxon>
    </lineage>
</organism>
<feature type="compositionally biased region" description="Polar residues" evidence="1">
    <location>
        <begin position="1346"/>
        <end position="1377"/>
    </location>
</feature>
<dbReference type="Pfam" id="PF13254">
    <property type="entry name" value="DUF4045"/>
    <property type="match status" value="1"/>
</dbReference>
<feature type="compositionally biased region" description="Low complexity" evidence="1">
    <location>
        <begin position="801"/>
        <end position="816"/>
    </location>
</feature>
<dbReference type="Gene3D" id="3.40.20.10">
    <property type="entry name" value="Severin"/>
    <property type="match status" value="2"/>
</dbReference>
<protein>
    <submittedName>
        <fullName evidence="4">Uncharacterized protein</fullName>
    </submittedName>
</protein>
<feature type="region of interest" description="Disordered" evidence="1">
    <location>
        <begin position="922"/>
        <end position="1383"/>
    </location>
</feature>
<feature type="compositionally biased region" description="Basic and acidic residues" evidence="1">
    <location>
        <begin position="50"/>
        <end position="65"/>
    </location>
</feature>
<feature type="compositionally biased region" description="Low complexity" evidence="1">
    <location>
        <begin position="607"/>
        <end position="619"/>
    </location>
</feature>
<dbReference type="GO" id="GO:0005546">
    <property type="term" value="F:phosphatidylinositol-4,5-bisphosphate binding"/>
    <property type="evidence" value="ECO:0007669"/>
    <property type="project" value="TreeGrafter"/>
</dbReference>
<feature type="compositionally biased region" description="Basic and acidic residues" evidence="1">
    <location>
        <begin position="1226"/>
        <end position="1235"/>
    </location>
</feature>
<feature type="compositionally biased region" description="Low complexity" evidence="1">
    <location>
        <begin position="406"/>
        <end position="417"/>
    </location>
</feature>
<name>A0A6G1GWV7_9PEZI</name>
<feature type="compositionally biased region" description="Basic and acidic residues" evidence="1">
    <location>
        <begin position="1149"/>
        <end position="1168"/>
    </location>
</feature>
<proteinExistence type="predicted"/>
<feature type="compositionally biased region" description="Polar residues" evidence="1">
    <location>
        <begin position="289"/>
        <end position="304"/>
    </location>
</feature>
<feature type="compositionally biased region" description="Polar residues" evidence="1">
    <location>
        <begin position="445"/>
        <end position="456"/>
    </location>
</feature>
<evidence type="ECO:0000256" key="1">
    <source>
        <dbReference type="SAM" id="MobiDB-lite"/>
    </source>
</evidence>
<feature type="compositionally biased region" description="Low complexity" evidence="1">
    <location>
        <begin position="124"/>
        <end position="135"/>
    </location>
</feature>
<feature type="compositionally biased region" description="Polar residues" evidence="1">
    <location>
        <begin position="945"/>
        <end position="957"/>
    </location>
</feature>